<dbReference type="Proteomes" id="UP001549921">
    <property type="component" value="Unassembled WGS sequence"/>
</dbReference>
<feature type="compositionally biased region" description="Low complexity" evidence="2">
    <location>
        <begin position="255"/>
        <end position="265"/>
    </location>
</feature>
<evidence type="ECO:0008006" key="5">
    <source>
        <dbReference type="Google" id="ProtNLM"/>
    </source>
</evidence>
<comment type="caution">
    <text evidence="3">The sequence shown here is derived from an EMBL/GenBank/DDBJ whole genome shotgun (WGS) entry which is preliminary data.</text>
</comment>
<evidence type="ECO:0000256" key="1">
    <source>
        <dbReference type="SAM" id="Coils"/>
    </source>
</evidence>
<evidence type="ECO:0000313" key="3">
    <source>
        <dbReference type="EMBL" id="KAL0811236.1"/>
    </source>
</evidence>
<dbReference type="EMBL" id="JBEDNZ010000024">
    <property type="protein sequence ID" value="KAL0811236.1"/>
    <property type="molecule type" value="Genomic_DNA"/>
</dbReference>
<evidence type="ECO:0000256" key="2">
    <source>
        <dbReference type="SAM" id="MobiDB-lite"/>
    </source>
</evidence>
<dbReference type="Gene3D" id="3.30.40.10">
    <property type="entry name" value="Zinc/RING finger domain, C3HC4 (zinc finger)"/>
    <property type="match status" value="1"/>
</dbReference>
<evidence type="ECO:0000313" key="4">
    <source>
        <dbReference type="Proteomes" id="UP001549921"/>
    </source>
</evidence>
<dbReference type="CDD" id="cd15489">
    <property type="entry name" value="PHD_SF"/>
    <property type="match status" value="1"/>
</dbReference>
<dbReference type="InterPro" id="IPR013083">
    <property type="entry name" value="Znf_RING/FYVE/PHD"/>
</dbReference>
<feature type="coiled-coil region" evidence="1">
    <location>
        <begin position="152"/>
        <end position="201"/>
    </location>
</feature>
<sequence length="382" mass="43122">MSPNSLPASIECANCNKPLPKSEFMRCSSCKAAFDLVCINLSTQRFYSFYKHDKKRRDSWKCSKCPTKKPSKASTPRRLNPDLSPESTNITLRDKTLTTRDIDNEGTSYESNSLKDDMSSTMDFKLLLEEMRAIRTEMSLFRSVITDLSSSIKSQNLRLDSLESRIDDLEAKTGQSGSSVIDNLEETIAQLKLDIEEKEQETLGNDIEVANFPEISNENSIHVMLTVAKKLGVELDERDIVSAQRVGAPRVSNPSAGGAARPRPIAVRRARRSQRDALLQAARVRRRLTTDDVNLPGTPIASRPFYVNERLTRANRQLFQRTRECVNAFPHVKKKKKKWTRDGKVFTRQENGKARHRVRTQADLVRVFGSNAVSDDAQSLAD</sequence>
<name>A0ABD0SC17_LOXSC</name>
<dbReference type="SUPFAM" id="SSF57903">
    <property type="entry name" value="FYVE/PHD zinc finger"/>
    <property type="match status" value="1"/>
</dbReference>
<dbReference type="InterPro" id="IPR011011">
    <property type="entry name" value="Znf_FYVE_PHD"/>
</dbReference>
<keyword evidence="1" id="KW-0175">Coiled coil</keyword>
<feature type="compositionally biased region" description="Basic and acidic residues" evidence="2">
    <location>
        <begin position="92"/>
        <end position="103"/>
    </location>
</feature>
<gene>
    <name evidence="3" type="ORF">ABMA28_009664</name>
</gene>
<feature type="region of interest" description="Disordered" evidence="2">
    <location>
        <begin position="63"/>
        <end position="114"/>
    </location>
</feature>
<protein>
    <recommendedName>
        <fullName evidence="5">Zinc finger PHD-type domain-containing protein</fullName>
    </recommendedName>
</protein>
<dbReference type="InterPro" id="IPR004244">
    <property type="entry name" value="Transposase_22"/>
</dbReference>
<organism evidence="3 4">
    <name type="scientific">Loxostege sticticalis</name>
    <name type="common">Beet webworm moth</name>
    <dbReference type="NCBI Taxonomy" id="481309"/>
    <lineage>
        <taxon>Eukaryota</taxon>
        <taxon>Metazoa</taxon>
        <taxon>Ecdysozoa</taxon>
        <taxon>Arthropoda</taxon>
        <taxon>Hexapoda</taxon>
        <taxon>Insecta</taxon>
        <taxon>Pterygota</taxon>
        <taxon>Neoptera</taxon>
        <taxon>Endopterygota</taxon>
        <taxon>Lepidoptera</taxon>
        <taxon>Glossata</taxon>
        <taxon>Ditrysia</taxon>
        <taxon>Pyraloidea</taxon>
        <taxon>Crambidae</taxon>
        <taxon>Pyraustinae</taxon>
        <taxon>Loxostege</taxon>
    </lineage>
</organism>
<feature type="region of interest" description="Disordered" evidence="2">
    <location>
        <begin position="247"/>
        <end position="266"/>
    </location>
</feature>
<reference evidence="3 4" key="1">
    <citation type="submission" date="2024-06" db="EMBL/GenBank/DDBJ databases">
        <title>A chromosome-level genome assembly of beet webworm, Loxostege sticticalis.</title>
        <authorList>
            <person name="Zhang Y."/>
        </authorList>
    </citation>
    <scope>NUCLEOTIDE SEQUENCE [LARGE SCALE GENOMIC DNA]</scope>
    <source>
        <strain evidence="3">AQ028</strain>
        <tissue evidence="3">Male pupae</tissue>
    </source>
</reference>
<dbReference type="AlphaFoldDB" id="A0ABD0SC17"/>
<accession>A0ABD0SC17</accession>
<dbReference type="PANTHER" id="PTHR11505">
    <property type="entry name" value="L1 TRANSPOSABLE ELEMENT-RELATED"/>
    <property type="match status" value="1"/>
</dbReference>
<proteinExistence type="predicted"/>